<organism evidence="1 2">
    <name type="scientific">Ambispora gerdemannii</name>
    <dbReference type="NCBI Taxonomy" id="144530"/>
    <lineage>
        <taxon>Eukaryota</taxon>
        <taxon>Fungi</taxon>
        <taxon>Fungi incertae sedis</taxon>
        <taxon>Mucoromycota</taxon>
        <taxon>Glomeromycotina</taxon>
        <taxon>Glomeromycetes</taxon>
        <taxon>Archaeosporales</taxon>
        <taxon>Ambisporaceae</taxon>
        <taxon>Ambispora</taxon>
    </lineage>
</organism>
<sequence length="525" mass="60635">MEQDYKYLGWKDFGVDYLENNCDKVRKVRFASWFGYTINANSGRYGSMSDTFQIYKLACEKALRRSAKSSSILRDAYEGFSKVPDNKQRTQYISTVEAMESMVDLNYYNFVLEKLITGTNIFYTFQVSLKFVSPTEENPVFSNKKKIGKRLNDLFQDETSRSLLLYELRNLFESFDASNIEWNDPLSFGCIVDRNSDIIFGKLPEERKKNLREIINLAYDQYETSPVISELVKVLLEKSKSLNKREMMVSLPPIPADFQGNDEEFEDICVMHRIIDSVRHIWCYFNDENKAEYTEGTYIVRIVSNFLDPLFCYENTNLKLSGKVLDNVAEEVSEASQRRMDDSGEIRVGHKPDFRVKSPLIAGEVEICLMEASHVLPTDKKIRDDWDKLIKLMKDAHVRLLRKLTRGRVGDVKEIEEDLNRVPVFGIQVAGGTMACWVMTMPFGAFYFVQRLGSVQIPMNRGQSSLAGFMDELWKLRASLRNHIRTLNEIVEKVDASLYNIAFCSPQAREDMPLYDGELVTPRSP</sequence>
<reference evidence="1" key="1">
    <citation type="submission" date="2021-06" db="EMBL/GenBank/DDBJ databases">
        <authorList>
            <person name="Kallberg Y."/>
            <person name="Tangrot J."/>
            <person name="Rosling A."/>
        </authorList>
    </citation>
    <scope>NUCLEOTIDE SEQUENCE</scope>
    <source>
        <strain evidence="1">MT106</strain>
    </source>
</reference>
<evidence type="ECO:0000313" key="2">
    <source>
        <dbReference type="Proteomes" id="UP000789831"/>
    </source>
</evidence>
<dbReference type="EMBL" id="CAJVPL010003394">
    <property type="protein sequence ID" value="CAG8631799.1"/>
    <property type="molecule type" value="Genomic_DNA"/>
</dbReference>
<name>A0A9N9D9G6_9GLOM</name>
<evidence type="ECO:0000313" key="1">
    <source>
        <dbReference type="EMBL" id="CAG8631799.1"/>
    </source>
</evidence>
<dbReference type="Proteomes" id="UP000789831">
    <property type="component" value="Unassembled WGS sequence"/>
</dbReference>
<dbReference type="AlphaFoldDB" id="A0A9N9D9G6"/>
<keyword evidence="2" id="KW-1185">Reference proteome</keyword>
<dbReference type="OrthoDB" id="2359022at2759"/>
<proteinExistence type="predicted"/>
<comment type="caution">
    <text evidence="1">The sequence shown here is derived from an EMBL/GenBank/DDBJ whole genome shotgun (WGS) entry which is preliminary data.</text>
</comment>
<accession>A0A9N9D9G6</accession>
<protein>
    <submittedName>
        <fullName evidence="1">10530_t:CDS:1</fullName>
    </submittedName>
</protein>
<gene>
    <name evidence="1" type="ORF">AGERDE_LOCUS10561</name>
</gene>